<name>A0A5N4AVZ3_PHOPY</name>
<feature type="compositionally biased region" description="Polar residues" evidence="4">
    <location>
        <begin position="1414"/>
        <end position="1429"/>
    </location>
</feature>
<evidence type="ECO:0000313" key="6">
    <source>
        <dbReference type="EMBL" id="KAB0801501.1"/>
    </source>
</evidence>
<reference evidence="6 7" key="1">
    <citation type="journal article" date="2018" name="Elife">
        <title>Firefly genomes illuminate parallel origins of bioluminescence in beetles.</title>
        <authorList>
            <person name="Fallon T.R."/>
            <person name="Lower S.E."/>
            <person name="Chang C.H."/>
            <person name="Bessho-Uehara M."/>
            <person name="Martin G.J."/>
            <person name="Bewick A.J."/>
            <person name="Behringer M."/>
            <person name="Debat H.J."/>
            <person name="Wong I."/>
            <person name="Day J.C."/>
            <person name="Suvorov A."/>
            <person name="Silva C.J."/>
            <person name="Stanger-Hall K.F."/>
            <person name="Hall D.W."/>
            <person name="Schmitz R.J."/>
            <person name="Nelson D.R."/>
            <person name="Lewis S.M."/>
            <person name="Shigenobu S."/>
            <person name="Bybee S.M."/>
            <person name="Larracuente A.M."/>
            <person name="Oba Y."/>
            <person name="Weng J.K."/>
        </authorList>
    </citation>
    <scope>NUCLEOTIDE SEQUENCE [LARGE SCALE GENOMIC DNA]</scope>
    <source>
        <strain evidence="6">1611_PpyrPB1</strain>
        <tissue evidence="6">Whole body</tissue>
    </source>
</reference>
<evidence type="ECO:0000259" key="5">
    <source>
        <dbReference type="Pfam" id="PF15914"/>
    </source>
</evidence>
<feature type="compositionally biased region" description="Basic and acidic residues" evidence="4">
    <location>
        <begin position="1007"/>
        <end position="1019"/>
    </location>
</feature>
<feature type="compositionally biased region" description="Basic and acidic residues" evidence="4">
    <location>
        <begin position="1401"/>
        <end position="1412"/>
    </location>
</feature>
<dbReference type="Pfam" id="PF15914">
    <property type="entry name" value="FAM193_C"/>
    <property type="match status" value="1"/>
</dbReference>
<dbReference type="PANTHER" id="PTHR15109:SF4">
    <property type="entry name" value="FAM193 C-TERMINAL DOMAIN-CONTAINING PROTEIN"/>
    <property type="match status" value="1"/>
</dbReference>
<feature type="compositionally biased region" description="Basic and acidic residues" evidence="4">
    <location>
        <begin position="774"/>
        <end position="785"/>
    </location>
</feature>
<gene>
    <name evidence="6" type="ORF">PPYR_05855</name>
</gene>
<dbReference type="EMBL" id="VVIM01000003">
    <property type="protein sequence ID" value="KAB0801501.1"/>
    <property type="molecule type" value="Genomic_DNA"/>
</dbReference>
<feature type="compositionally biased region" description="Basic residues" evidence="4">
    <location>
        <begin position="1259"/>
        <end position="1270"/>
    </location>
</feature>
<feature type="compositionally biased region" description="Polar residues" evidence="4">
    <location>
        <begin position="791"/>
        <end position="820"/>
    </location>
</feature>
<evidence type="ECO:0000313" key="7">
    <source>
        <dbReference type="Proteomes" id="UP000327044"/>
    </source>
</evidence>
<keyword evidence="7" id="KW-1185">Reference proteome</keyword>
<feature type="region of interest" description="Disordered" evidence="4">
    <location>
        <begin position="1139"/>
        <end position="1193"/>
    </location>
</feature>
<keyword evidence="2" id="KW-0597">Phosphoprotein</keyword>
<keyword evidence="3" id="KW-0175">Coiled coil</keyword>
<feature type="region of interest" description="Disordered" evidence="4">
    <location>
        <begin position="1073"/>
        <end position="1126"/>
    </location>
</feature>
<proteinExistence type="inferred from homology"/>
<comment type="similarity">
    <text evidence="1">Belongs to the FAM193 family.</text>
</comment>
<feature type="compositionally biased region" description="Basic and acidic residues" evidence="4">
    <location>
        <begin position="979"/>
        <end position="996"/>
    </location>
</feature>
<feature type="compositionally biased region" description="Low complexity" evidence="4">
    <location>
        <begin position="1176"/>
        <end position="1188"/>
    </location>
</feature>
<accession>A0A5N4AVZ3</accession>
<dbReference type="InterPro" id="IPR029717">
    <property type="entry name" value="FAM193"/>
</dbReference>
<feature type="domain" description="FAM193 C-terminal" evidence="5">
    <location>
        <begin position="1445"/>
        <end position="1497"/>
    </location>
</feature>
<feature type="region of interest" description="Disordered" evidence="4">
    <location>
        <begin position="1401"/>
        <end position="1434"/>
    </location>
</feature>
<feature type="region of interest" description="Disordered" evidence="4">
    <location>
        <begin position="774"/>
        <end position="834"/>
    </location>
</feature>
<evidence type="ECO:0000256" key="1">
    <source>
        <dbReference type="ARBA" id="ARBA00009689"/>
    </source>
</evidence>
<feature type="region of interest" description="Disordered" evidence="4">
    <location>
        <begin position="1254"/>
        <end position="1290"/>
    </location>
</feature>
<dbReference type="PANTHER" id="PTHR15109">
    <property type="entry name" value="AGAP004327-PA"/>
    <property type="match status" value="1"/>
</dbReference>
<dbReference type="GO" id="GO:0005737">
    <property type="term" value="C:cytoplasm"/>
    <property type="evidence" value="ECO:0007669"/>
    <property type="project" value="TreeGrafter"/>
</dbReference>
<feature type="compositionally biased region" description="Polar residues" evidence="4">
    <location>
        <begin position="860"/>
        <end position="871"/>
    </location>
</feature>
<dbReference type="Proteomes" id="UP000327044">
    <property type="component" value="Unassembled WGS sequence"/>
</dbReference>
<feature type="region of interest" description="Disordered" evidence="4">
    <location>
        <begin position="859"/>
        <end position="905"/>
    </location>
</feature>
<evidence type="ECO:0000256" key="2">
    <source>
        <dbReference type="ARBA" id="ARBA00022553"/>
    </source>
</evidence>
<evidence type="ECO:0000256" key="3">
    <source>
        <dbReference type="ARBA" id="ARBA00023054"/>
    </source>
</evidence>
<protein>
    <recommendedName>
        <fullName evidence="5">FAM193 C-terminal domain-containing protein</fullName>
    </recommendedName>
</protein>
<dbReference type="InParanoid" id="A0A5N4AVZ3"/>
<feature type="compositionally biased region" description="Low complexity" evidence="4">
    <location>
        <begin position="889"/>
        <end position="901"/>
    </location>
</feature>
<organism evidence="6 7">
    <name type="scientific">Photinus pyralis</name>
    <name type="common">Common eastern firefly</name>
    <name type="synonym">Lampyris pyralis</name>
    <dbReference type="NCBI Taxonomy" id="7054"/>
    <lineage>
        <taxon>Eukaryota</taxon>
        <taxon>Metazoa</taxon>
        <taxon>Ecdysozoa</taxon>
        <taxon>Arthropoda</taxon>
        <taxon>Hexapoda</taxon>
        <taxon>Insecta</taxon>
        <taxon>Pterygota</taxon>
        <taxon>Neoptera</taxon>
        <taxon>Endopterygota</taxon>
        <taxon>Coleoptera</taxon>
        <taxon>Polyphaga</taxon>
        <taxon>Elateriformia</taxon>
        <taxon>Elateroidea</taxon>
        <taxon>Lampyridae</taxon>
        <taxon>Lampyrinae</taxon>
        <taxon>Photinus</taxon>
    </lineage>
</organism>
<dbReference type="OrthoDB" id="10044608at2759"/>
<feature type="region of interest" description="Disordered" evidence="4">
    <location>
        <begin position="573"/>
        <end position="592"/>
    </location>
</feature>
<dbReference type="InterPro" id="IPR031802">
    <property type="entry name" value="FAM193_C"/>
</dbReference>
<feature type="region of interest" description="Disordered" evidence="4">
    <location>
        <begin position="1207"/>
        <end position="1234"/>
    </location>
</feature>
<comment type="caution">
    <text evidence="6">The sequence shown here is derived from an EMBL/GenBank/DDBJ whole genome shotgun (WGS) entry which is preliminary data.</text>
</comment>
<feature type="compositionally biased region" description="Low complexity" evidence="4">
    <location>
        <begin position="1218"/>
        <end position="1232"/>
    </location>
</feature>
<dbReference type="GO" id="GO:0005634">
    <property type="term" value="C:nucleus"/>
    <property type="evidence" value="ECO:0007669"/>
    <property type="project" value="TreeGrafter"/>
</dbReference>
<feature type="compositionally biased region" description="Basic and acidic residues" evidence="4">
    <location>
        <begin position="1154"/>
        <end position="1175"/>
    </location>
</feature>
<sequence>MSIMSDIEIDHKQKEISTNLDQFPTMGNLFSKDSELELNNFENGATLEEHGASNSSPTSKPLIADTDYFFKFFDKSVNKDSLQNCTEDTLALESEKIILNAFLNEVRNAKPAPLKNWSALQHYIYYIYRHVISSKPCNSNEIFSNVIIKKIRELVEGLMQEDLTQFCIRLVTLIREYSIVTRGHFDALRYPKVSSYLISLMSYYSAFCSAASKLAPLLPEFDFLIMERFNVNWLCLNKSIFYHYVYKSPAVSAKMPFFHKLKEENKIAHKSLLESYACFSEDMALVESRWANLKLKISNLSQKRAISNPSKHLINDWKMFEEHKKILKTNYWMIRNTQAMQLQDMAELDGHILSLVGDATYIADFLIDSQGNCLCEDCLAAEFRTNILPPPYDEQSPEVYHLISCYICQEPITLESLTNHIIAKHQESPSQKPTRVYLTPHQKRLFCPKKPSRLSDMTKSPDVLAFEGLFENKTALRDSILKIVNSKTSGILSEKSESMYRESVDKKTPPKQTFVPDVEELKHKMPRSLWNSSINPTFDSKDMASKIIEPVFKVASEAPAMKTETEILMKSASKRNEVRPQTEGVASPAPVTKSPVTDTLKCIVTDLKNKKSEILKNSPDVKQTLVEYAKTAPEAASGNNVHLGPKAATEAAAFRKPHQKSLSNLDTKMLEMFKNANAQKTIPTAAKRTSTGSTCANAACGHHCKEVETEVRKCKQEVEQLIEYKKHSCPDTCDYCDYHKDSRKCDCAFCEVFGSSLPSHAPKTNETRDRLRTRLNQRKEKDKLPTKVVPNGNTKSNIAAVNGSSKLSNTPKTVVNTRNSNEIDSRGPPRVPEVVHVVPPASNKKSALTSLESKKLQALNGRNSLSTQKSVSRAVPEGARNGSDYPPRSSVSSLSTSSLSSDNIGSRDINELLNYIEGNKKIDKAALAQKKADKKARQRLKKAELRERIEKEKEQEEAEAKLKEEERLKAELLAKQLAEKQKKAKKADDQSQEKQGTRKNKKNKNCATKEENEPKHIEETIPAMVTIKRVAEGGDTPATVTITLKGSTPESDKLLFTLVNGYNDKEHIATATINEDNNKNNNKMKNGTIKDPIISNKKDKDVQSKNAKKKKGKELPPTLLPKDVSNGISKELRVTIALDKHKNSGNEPSGKKNSKSEITKAYDPKVANNKKDTATKKTAAQKSANNSKGEISIPMLRLPPGITITKIEGPPTNRNCKNANNTSSTAANQNPNVPVSKSGVIVVDTEKLIQQSITATANKKNKKKNKKKRDGKQPEVPAKHNQNGSEPSMVTLKNPIFHTLQTALCNKVTDTNDLSMYPANQQASIFKNENGMVTIRSPRLQNNFENGSPISNFLTDLKPMFGPEVPSSYIPMCQTNFENKSFNAQEILSGLPGIEITKVDKNSTRNESEHKRSSQPAEVSIIPTNSGANGTDKFNFDKDDWPFESVFTPRDVLEEDMDAEERELEAFKRFCQQSVPPKRKEKVAHLNVKDIVLKKKKDLNYA</sequence>
<evidence type="ECO:0000256" key="4">
    <source>
        <dbReference type="SAM" id="MobiDB-lite"/>
    </source>
</evidence>
<feature type="region of interest" description="Disordered" evidence="4">
    <location>
        <begin position="979"/>
        <end position="1020"/>
    </location>
</feature>